<dbReference type="EMBL" id="JAAKFY010000012">
    <property type="protein sequence ID" value="KAF3848406.1"/>
    <property type="molecule type" value="Genomic_DNA"/>
</dbReference>
<keyword evidence="2" id="KW-1185">Reference proteome</keyword>
<protein>
    <submittedName>
        <fullName evidence="1">Uncharacterized protein</fullName>
    </submittedName>
</protein>
<gene>
    <name evidence="1" type="ORF">F7725_014903</name>
</gene>
<comment type="caution">
    <text evidence="1">The sequence shown here is derived from an EMBL/GenBank/DDBJ whole genome shotgun (WGS) entry which is preliminary data.</text>
</comment>
<sequence length="64" mass="7089">MKLSDGPTDVHKAERSSCRLYVETSRSVALQREISPERRLNLDGLLRVGGESSESSEVGLVHIH</sequence>
<organism evidence="1 2">
    <name type="scientific">Dissostichus mawsoni</name>
    <name type="common">Antarctic cod</name>
    <dbReference type="NCBI Taxonomy" id="36200"/>
    <lineage>
        <taxon>Eukaryota</taxon>
        <taxon>Metazoa</taxon>
        <taxon>Chordata</taxon>
        <taxon>Craniata</taxon>
        <taxon>Vertebrata</taxon>
        <taxon>Euteleostomi</taxon>
        <taxon>Actinopterygii</taxon>
        <taxon>Neopterygii</taxon>
        <taxon>Teleostei</taxon>
        <taxon>Neoteleostei</taxon>
        <taxon>Acanthomorphata</taxon>
        <taxon>Eupercaria</taxon>
        <taxon>Perciformes</taxon>
        <taxon>Notothenioidei</taxon>
        <taxon>Nototheniidae</taxon>
        <taxon>Dissostichus</taxon>
    </lineage>
</organism>
<proteinExistence type="predicted"/>
<evidence type="ECO:0000313" key="1">
    <source>
        <dbReference type="EMBL" id="KAF3848406.1"/>
    </source>
</evidence>
<dbReference type="Proteomes" id="UP000518266">
    <property type="component" value="Unassembled WGS sequence"/>
</dbReference>
<accession>A0A7J5YG03</accession>
<evidence type="ECO:0000313" key="2">
    <source>
        <dbReference type="Proteomes" id="UP000518266"/>
    </source>
</evidence>
<name>A0A7J5YG03_DISMA</name>
<dbReference type="AlphaFoldDB" id="A0A7J5YG03"/>
<reference evidence="1 2" key="1">
    <citation type="submission" date="2020-03" db="EMBL/GenBank/DDBJ databases">
        <title>Dissostichus mawsoni Genome sequencing and assembly.</title>
        <authorList>
            <person name="Park H."/>
        </authorList>
    </citation>
    <scope>NUCLEOTIDE SEQUENCE [LARGE SCALE GENOMIC DNA]</scope>
    <source>
        <strain evidence="1">DM0001</strain>
        <tissue evidence="1">Muscle</tissue>
    </source>
</reference>